<evidence type="ECO:0000313" key="9">
    <source>
        <dbReference type="Proteomes" id="UP000431901"/>
    </source>
</evidence>
<dbReference type="NCBIfam" id="TIGR00675">
    <property type="entry name" value="dcm"/>
    <property type="match status" value="1"/>
</dbReference>
<evidence type="ECO:0000256" key="2">
    <source>
        <dbReference type="ARBA" id="ARBA00022603"/>
    </source>
</evidence>
<sequence>MRAVSLFSGIGAFDLAARRAGLDVGVAVEIDAACRGVLAHHWPGQRLHHDVREVTADDLGPAEVMLAGWPCQDLSLAGRRRGLAGTRSSLWWEVSRLAEQMRPSWIVLENVPGLLTSQRGAAFAAVLRSLAGLGYGLAWRVLDAQFFGLAQQRRRVFVLGHLGDRAGRAAAAEVLLDPGRSAVRPPAARRTRETVSALTAWGLGGGGPDPKHAQAGWLRPVVLHGRPAVRKLTPLECERLMGLPDNWTRYADRAGRTREQSDTARYRQVGNALPVPVASWVLAGIAKAPGRWPGACGPR</sequence>
<dbReference type="PROSITE" id="PS00095">
    <property type="entry name" value="C5_MTASE_2"/>
    <property type="match status" value="1"/>
</dbReference>
<dbReference type="Proteomes" id="UP000431901">
    <property type="component" value="Unassembled WGS sequence"/>
</dbReference>
<dbReference type="PANTHER" id="PTHR10629">
    <property type="entry name" value="CYTOSINE-SPECIFIC METHYLTRANSFERASE"/>
    <property type="match status" value="1"/>
</dbReference>
<gene>
    <name evidence="8" type="primary">dcm</name>
    <name evidence="8" type="ORF">GQ466_27225</name>
</gene>
<keyword evidence="3 6" id="KW-0808">Transferase</keyword>
<dbReference type="RefSeq" id="WP_161105902.1">
    <property type="nucleotide sequence ID" value="NZ_JBHLYI010000011.1"/>
</dbReference>
<keyword evidence="4 6" id="KW-0949">S-adenosyl-L-methionine</keyword>
<dbReference type="InterPro" id="IPR029063">
    <property type="entry name" value="SAM-dependent_MTases_sf"/>
</dbReference>
<dbReference type="GO" id="GO:0003677">
    <property type="term" value="F:DNA binding"/>
    <property type="evidence" value="ECO:0007669"/>
    <property type="project" value="TreeGrafter"/>
</dbReference>
<evidence type="ECO:0000256" key="7">
    <source>
        <dbReference type="RuleBase" id="RU000416"/>
    </source>
</evidence>
<comment type="similarity">
    <text evidence="6 7">Belongs to the class I-like SAM-binding methyltransferase superfamily. C5-methyltransferase family.</text>
</comment>
<keyword evidence="9" id="KW-1185">Reference proteome</keyword>
<dbReference type="PANTHER" id="PTHR10629:SF50">
    <property type="entry name" value="DNA (CYTOSINE-5)-METHYLTRANSFERASE CMT3"/>
    <property type="match status" value="1"/>
</dbReference>
<dbReference type="InterPro" id="IPR001525">
    <property type="entry name" value="C5_MeTfrase"/>
</dbReference>
<organism evidence="8 9">
    <name type="scientific">Actinomadura rayongensis</name>
    <dbReference type="NCBI Taxonomy" id="1429076"/>
    <lineage>
        <taxon>Bacteria</taxon>
        <taxon>Bacillati</taxon>
        <taxon>Actinomycetota</taxon>
        <taxon>Actinomycetes</taxon>
        <taxon>Streptosporangiales</taxon>
        <taxon>Thermomonosporaceae</taxon>
        <taxon>Actinomadura</taxon>
    </lineage>
</organism>
<accession>A0A6I4WJ33</accession>
<proteinExistence type="inferred from homology"/>
<dbReference type="GO" id="GO:0044027">
    <property type="term" value="P:negative regulation of gene expression via chromosomal CpG island methylation"/>
    <property type="evidence" value="ECO:0007669"/>
    <property type="project" value="TreeGrafter"/>
</dbReference>
<dbReference type="GO" id="GO:0009307">
    <property type="term" value="P:DNA restriction-modification system"/>
    <property type="evidence" value="ECO:0007669"/>
    <property type="project" value="UniProtKB-KW"/>
</dbReference>
<dbReference type="InterPro" id="IPR050390">
    <property type="entry name" value="C5-Methyltransferase"/>
</dbReference>
<evidence type="ECO:0000313" key="8">
    <source>
        <dbReference type="EMBL" id="MXQ67716.1"/>
    </source>
</evidence>
<dbReference type="Gene3D" id="3.40.50.150">
    <property type="entry name" value="Vaccinia Virus protein VP39"/>
    <property type="match status" value="1"/>
</dbReference>
<keyword evidence="2 6" id="KW-0489">Methyltransferase</keyword>
<dbReference type="EMBL" id="WUTW01000008">
    <property type="protein sequence ID" value="MXQ67716.1"/>
    <property type="molecule type" value="Genomic_DNA"/>
</dbReference>
<evidence type="ECO:0000256" key="6">
    <source>
        <dbReference type="PROSITE-ProRule" id="PRU01016"/>
    </source>
</evidence>
<dbReference type="InterPro" id="IPR031303">
    <property type="entry name" value="C5_meth_CS"/>
</dbReference>
<dbReference type="EC" id="2.1.1.37" evidence="1"/>
<dbReference type="PRINTS" id="PR00105">
    <property type="entry name" value="C5METTRFRASE"/>
</dbReference>
<keyword evidence="5" id="KW-0680">Restriction system</keyword>
<evidence type="ECO:0000256" key="3">
    <source>
        <dbReference type="ARBA" id="ARBA00022679"/>
    </source>
</evidence>
<comment type="caution">
    <text evidence="8">The sequence shown here is derived from an EMBL/GenBank/DDBJ whole genome shotgun (WGS) entry which is preliminary data.</text>
</comment>
<name>A0A6I4WJ33_9ACTN</name>
<dbReference type="AlphaFoldDB" id="A0A6I4WJ33"/>
<evidence type="ECO:0000256" key="5">
    <source>
        <dbReference type="ARBA" id="ARBA00022747"/>
    </source>
</evidence>
<dbReference type="GO" id="GO:0032259">
    <property type="term" value="P:methylation"/>
    <property type="evidence" value="ECO:0007669"/>
    <property type="project" value="UniProtKB-KW"/>
</dbReference>
<dbReference type="GO" id="GO:0003886">
    <property type="term" value="F:DNA (cytosine-5-)-methyltransferase activity"/>
    <property type="evidence" value="ECO:0007669"/>
    <property type="project" value="UniProtKB-EC"/>
</dbReference>
<reference evidence="8 9" key="1">
    <citation type="submission" date="2019-12" db="EMBL/GenBank/DDBJ databases">
        <title>Nocardia macrotermitis sp. nov. and Nocardia aurantia sp. nov., isolated from the gut of the fungus growing-termite Macrotermes natalensis.</title>
        <authorList>
            <person name="Christine B."/>
            <person name="Rene B."/>
        </authorList>
    </citation>
    <scope>NUCLEOTIDE SEQUENCE [LARGE SCALE GENOMIC DNA]</scope>
    <source>
        <strain evidence="8 9">DSM 102126</strain>
    </source>
</reference>
<evidence type="ECO:0000256" key="1">
    <source>
        <dbReference type="ARBA" id="ARBA00011975"/>
    </source>
</evidence>
<dbReference type="Pfam" id="PF00145">
    <property type="entry name" value="DNA_methylase"/>
    <property type="match status" value="2"/>
</dbReference>
<evidence type="ECO:0000256" key="4">
    <source>
        <dbReference type="ARBA" id="ARBA00022691"/>
    </source>
</evidence>
<protein>
    <recommendedName>
        <fullName evidence="1">DNA (cytosine-5-)-methyltransferase</fullName>
        <ecNumber evidence="1">2.1.1.37</ecNumber>
    </recommendedName>
</protein>
<dbReference type="SUPFAM" id="SSF53335">
    <property type="entry name" value="S-adenosyl-L-methionine-dependent methyltransferases"/>
    <property type="match status" value="1"/>
</dbReference>
<dbReference type="OrthoDB" id="9813719at2"/>
<dbReference type="Gene3D" id="3.90.120.10">
    <property type="entry name" value="DNA Methylase, subunit A, domain 2"/>
    <property type="match status" value="1"/>
</dbReference>
<feature type="active site" evidence="6">
    <location>
        <position position="71"/>
    </location>
</feature>
<dbReference type="PROSITE" id="PS51679">
    <property type="entry name" value="SAM_MT_C5"/>
    <property type="match status" value="1"/>
</dbReference>